<dbReference type="SUPFAM" id="SSF53067">
    <property type="entry name" value="Actin-like ATPase domain"/>
    <property type="match status" value="1"/>
</dbReference>
<organism evidence="2 3">
    <name type="scientific">Succinivibrio faecicola</name>
    <dbReference type="NCBI Taxonomy" id="2820300"/>
    <lineage>
        <taxon>Bacteria</taxon>
        <taxon>Pseudomonadati</taxon>
        <taxon>Pseudomonadota</taxon>
        <taxon>Gammaproteobacteria</taxon>
        <taxon>Aeromonadales</taxon>
        <taxon>Succinivibrionaceae</taxon>
        <taxon>Succinivibrio</taxon>
    </lineage>
</organism>
<keyword evidence="1 2" id="KW-0418">Kinase</keyword>
<proteinExistence type="inferred from homology"/>
<comment type="function">
    <text evidence="1">Catalyzes the specific phosphorylation of 1,6-anhydro-N-acetylmuramic acid (anhMurNAc) with the simultaneous cleavage of the 1,6-anhydro ring, generating MurNAc-6-P. Is required for the utilization of anhMurNAc either imported from the medium or derived from its own cell wall murein, and thus plays a role in cell wall recycling.</text>
</comment>
<keyword evidence="1" id="KW-0119">Carbohydrate metabolism</keyword>
<comment type="catalytic activity">
    <reaction evidence="1">
        <text>1,6-anhydro-N-acetyl-beta-muramate + ATP + H2O = N-acetyl-D-muramate 6-phosphate + ADP + H(+)</text>
        <dbReference type="Rhea" id="RHEA:24952"/>
        <dbReference type="ChEBI" id="CHEBI:15377"/>
        <dbReference type="ChEBI" id="CHEBI:15378"/>
        <dbReference type="ChEBI" id="CHEBI:30616"/>
        <dbReference type="ChEBI" id="CHEBI:58690"/>
        <dbReference type="ChEBI" id="CHEBI:58722"/>
        <dbReference type="ChEBI" id="CHEBI:456216"/>
        <dbReference type="EC" id="2.7.1.170"/>
    </reaction>
</comment>
<dbReference type="EMBL" id="JAGFNY010000003">
    <property type="protein sequence ID" value="MBW7569642.1"/>
    <property type="molecule type" value="Genomic_DNA"/>
</dbReference>
<reference evidence="2 3" key="1">
    <citation type="submission" date="2021-03" db="EMBL/GenBank/DDBJ databases">
        <title>Succinivibrio sp. nov. isolated from feces of cow.</title>
        <authorList>
            <person name="Choi J.-Y."/>
        </authorList>
    </citation>
    <scope>NUCLEOTIDE SEQUENCE [LARGE SCALE GENOMIC DNA]</scope>
    <source>
        <strain evidence="2 3">AGMB01872</strain>
    </source>
</reference>
<protein>
    <recommendedName>
        <fullName evidence="1">Anhydro-N-acetylmuramic acid kinase</fullName>
        <ecNumber evidence="1">2.7.1.170</ecNumber>
    </recommendedName>
    <alternativeName>
        <fullName evidence="1">AnhMurNAc kinase</fullName>
    </alternativeName>
</protein>
<keyword evidence="1" id="KW-0067">ATP-binding</keyword>
<dbReference type="PANTHER" id="PTHR30605:SF0">
    <property type="entry name" value="ANHYDRO-N-ACETYLMURAMIC ACID KINASE"/>
    <property type="match status" value="1"/>
</dbReference>
<feature type="binding site" evidence="1">
    <location>
        <begin position="11"/>
        <end position="18"/>
    </location>
    <ligand>
        <name>ATP</name>
        <dbReference type="ChEBI" id="CHEBI:30616"/>
    </ligand>
</feature>
<keyword evidence="1" id="KW-0547">Nucleotide-binding</keyword>
<gene>
    <name evidence="1" type="primary">anmK</name>
    <name evidence="2" type="ORF">J5V48_01910</name>
</gene>
<dbReference type="InterPro" id="IPR005338">
    <property type="entry name" value="Anhydro_N_Ac-Mur_kinase"/>
</dbReference>
<dbReference type="InterPro" id="IPR043129">
    <property type="entry name" value="ATPase_NBD"/>
</dbReference>
<dbReference type="PANTHER" id="PTHR30605">
    <property type="entry name" value="ANHYDRO-N-ACETYLMURAMIC ACID KINASE"/>
    <property type="match status" value="1"/>
</dbReference>
<dbReference type="NCBIfam" id="NF007139">
    <property type="entry name" value="PRK09585.1-3"/>
    <property type="match status" value="1"/>
</dbReference>
<dbReference type="Gene3D" id="3.30.420.40">
    <property type="match status" value="2"/>
</dbReference>
<evidence type="ECO:0000313" key="3">
    <source>
        <dbReference type="Proteomes" id="UP000731465"/>
    </source>
</evidence>
<comment type="pathway">
    <text evidence="1">Amino-sugar metabolism; 1,6-anhydro-N-acetylmuramate degradation.</text>
</comment>
<dbReference type="EC" id="2.7.1.170" evidence="1"/>
<dbReference type="Proteomes" id="UP000731465">
    <property type="component" value="Unassembled WGS sequence"/>
</dbReference>
<dbReference type="Pfam" id="PF03702">
    <property type="entry name" value="AnmK"/>
    <property type="match status" value="1"/>
</dbReference>
<comment type="caution">
    <text evidence="2">The sequence shown here is derived from an EMBL/GenBank/DDBJ whole genome shotgun (WGS) entry which is preliminary data.</text>
</comment>
<keyword evidence="3" id="KW-1185">Reference proteome</keyword>
<comment type="pathway">
    <text evidence="1">Cell wall biogenesis; peptidoglycan recycling.</text>
</comment>
<sequence>MNELYIGLMSGTSIDGIDAVLAKFDENGKSTIIDSTSVDYDESTRELLHSLCSPSDNEIEKAGEARVKLADYESQAVLKLLEKTGFKASDIVAVGSHGQTVRHCPDRMFSIQLDDGARIAANTGIDTVCNFRAADIANGGNGAPLTQAFHSVLFGSDKKTFVLNLGGIANVSVIDNDENHTVLCAYDIGPANTLIDTVLRIIFKKKFDKDGEIAKNAKVMPSLLQEYLSNPYLSKPAPKSTGRETFNADMIKEELFIAMSNEQYARDLVATLTEFTVIACVNEIRKIIYKYSMDESRLIVCGGGAFNRFMMDRMRELLSKNNVEFYTADALGIDSKLIEAHAFAYFAYMFTHRRPLNLKDSTACAKNSVLGCLFPATR</sequence>
<dbReference type="RefSeq" id="WP_219936464.1">
    <property type="nucleotide sequence ID" value="NZ_JAGFNY010000003.1"/>
</dbReference>
<dbReference type="HAMAP" id="MF_01270">
    <property type="entry name" value="AnhMurNAc_kinase"/>
    <property type="match status" value="1"/>
</dbReference>
<name>A0ABS7DEV4_9GAMM</name>
<evidence type="ECO:0000256" key="1">
    <source>
        <dbReference type="HAMAP-Rule" id="MF_01270"/>
    </source>
</evidence>
<comment type="similarity">
    <text evidence="1">Belongs to the anhydro-N-acetylmuramic acid kinase family.</text>
</comment>
<accession>A0ABS7DEV4</accession>
<keyword evidence="1 2" id="KW-0808">Transferase</keyword>
<evidence type="ECO:0000313" key="2">
    <source>
        <dbReference type="EMBL" id="MBW7569642.1"/>
    </source>
</evidence>
<dbReference type="GO" id="GO:0016301">
    <property type="term" value="F:kinase activity"/>
    <property type="evidence" value="ECO:0007669"/>
    <property type="project" value="UniProtKB-KW"/>
</dbReference>